<dbReference type="PANTHER" id="PTHR43248">
    <property type="entry name" value="2-SUCCINYL-6-HYDROXY-2,4-CYCLOHEXADIENE-1-CARBOXYLATE SYNTHASE"/>
    <property type="match status" value="1"/>
</dbReference>
<comment type="caution">
    <text evidence="4">The sequence shown here is derived from an EMBL/GenBank/DDBJ whole genome shotgun (WGS) entry which is preliminary data.</text>
</comment>
<dbReference type="InterPro" id="IPR002410">
    <property type="entry name" value="Peptidase_S33"/>
</dbReference>
<dbReference type="GO" id="GO:0006508">
    <property type="term" value="P:proteolysis"/>
    <property type="evidence" value="ECO:0007669"/>
    <property type="project" value="InterPro"/>
</dbReference>
<organism evidence="4 5">
    <name type="scientific">Dokdonella fugitiva</name>
    <dbReference type="NCBI Taxonomy" id="328517"/>
    <lineage>
        <taxon>Bacteria</taxon>
        <taxon>Pseudomonadati</taxon>
        <taxon>Pseudomonadota</taxon>
        <taxon>Gammaproteobacteria</taxon>
        <taxon>Lysobacterales</taxon>
        <taxon>Rhodanobacteraceae</taxon>
        <taxon>Dokdonella</taxon>
    </lineage>
</organism>
<dbReference type="PRINTS" id="PR00793">
    <property type="entry name" value="PROAMNOPTASE"/>
</dbReference>
<dbReference type="RefSeq" id="WP_259392935.1">
    <property type="nucleotide sequence ID" value="NZ_JACGXL010000002.1"/>
</dbReference>
<dbReference type="EMBL" id="JACGXL010000002">
    <property type="protein sequence ID" value="MBA8887535.1"/>
    <property type="molecule type" value="Genomic_DNA"/>
</dbReference>
<keyword evidence="2" id="KW-0378">Hydrolase</keyword>
<dbReference type="AlphaFoldDB" id="A0A839EUW5"/>
<evidence type="ECO:0000313" key="4">
    <source>
        <dbReference type="EMBL" id="MBA8887535.1"/>
    </source>
</evidence>
<dbReference type="Proteomes" id="UP000550401">
    <property type="component" value="Unassembled WGS sequence"/>
</dbReference>
<protein>
    <submittedName>
        <fullName evidence="4">Pimeloyl-ACP methyl ester carboxylesterase</fullName>
    </submittedName>
</protein>
<reference evidence="4 5" key="1">
    <citation type="submission" date="2020-07" db="EMBL/GenBank/DDBJ databases">
        <title>Genomic Encyclopedia of Type Strains, Phase IV (KMG-V): Genome sequencing to study the core and pangenomes of soil and plant-associated prokaryotes.</title>
        <authorList>
            <person name="Whitman W."/>
        </authorList>
    </citation>
    <scope>NUCLEOTIDE SEQUENCE [LARGE SCALE GENOMIC DNA]</scope>
    <source>
        <strain evidence="4 5">RH2WT43</strain>
    </source>
</reference>
<evidence type="ECO:0000259" key="3">
    <source>
        <dbReference type="Pfam" id="PF00561"/>
    </source>
</evidence>
<name>A0A839EUW5_9GAMM</name>
<accession>A0A839EUW5</accession>
<evidence type="ECO:0000256" key="1">
    <source>
        <dbReference type="ARBA" id="ARBA00010088"/>
    </source>
</evidence>
<comment type="similarity">
    <text evidence="1">Belongs to the peptidase S33 family.</text>
</comment>
<sequence>MDSRNALKAAAIALAVAAVAGKALWRPADHGGGAAPGADLVQKPGERGFTLGTLAFAPCELETDQTAATTPAWCAPFQVPEDWQHPDGRRIDLKLALVRGNAPLAERDLVVLLAGGPGQAATEAWPRARGGFAPLLEHRNVLLLDQRGTGGSNALNCKGEDGDDTEQPFDLERVRARTRACLDAVSKHADPRFYTTGDALRDLEAVRAALGSPQFDLVGVSYGTRVAQQYAARYPRGVRSIVLDSAVPNEHALGAEFARNLDVALQAQFAACKAAPACAKAYGDPWANLLHLRETLRARPVEVAYRDPFDHAQRTMKLGPAVLAGLVRMYAYLPETSALLPLGIARAQAGDYASLAGQIRMLGRDLESLAENAMQLSVICSEDADLLPASGDDATTLLGSEFVDTLRAQCTIWPHGARADDFHAAFASDKPVLLLAGEFDPVTPPRYAEQIAKTLPHGRVLVAKGQGHSVMGRGCLPKLVARFVDTLDAAALDAGCIADFSAQPAFIDFNGAAP</sequence>
<dbReference type="InterPro" id="IPR029058">
    <property type="entry name" value="AB_hydrolase_fold"/>
</dbReference>
<evidence type="ECO:0000313" key="5">
    <source>
        <dbReference type="Proteomes" id="UP000550401"/>
    </source>
</evidence>
<dbReference type="InterPro" id="IPR051601">
    <property type="entry name" value="Serine_prot/Carboxylest_S33"/>
</dbReference>
<dbReference type="Pfam" id="PF00561">
    <property type="entry name" value="Abhydrolase_1"/>
    <property type="match status" value="1"/>
</dbReference>
<proteinExistence type="inferred from homology"/>
<keyword evidence="5" id="KW-1185">Reference proteome</keyword>
<dbReference type="InterPro" id="IPR000073">
    <property type="entry name" value="AB_hydrolase_1"/>
</dbReference>
<evidence type="ECO:0000256" key="2">
    <source>
        <dbReference type="ARBA" id="ARBA00022801"/>
    </source>
</evidence>
<feature type="domain" description="AB hydrolase-1" evidence="3">
    <location>
        <begin position="109"/>
        <end position="470"/>
    </location>
</feature>
<dbReference type="GO" id="GO:0008233">
    <property type="term" value="F:peptidase activity"/>
    <property type="evidence" value="ECO:0007669"/>
    <property type="project" value="InterPro"/>
</dbReference>
<dbReference type="SUPFAM" id="SSF53474">
    <property type="entry name" value="alpha/beta-Hydrolases"/>
    <property type="match status" value="1"/>
</dbReference>
<dbReference type="Gene3D" id="3.40.50.1820">
    <property type="entry name" value="alpha/beta hydrolase"/>
    <property type="match status" value="1"/>
</dbReference>
<gene>
    <name evidence="4" type="ORF">FHW12_001749</name>
</gene>